<accession>A0A8H6ZH23</accession>
<feature type="transmembrane region" description="Helical" evidence="2">
    <location>
        <begin position="421"/>
        <end position="445"/>
    </location>
</feature>
<keyword evidence="2" id="KW-0812">Transmembrane</keyword>
<feature type="compositionally biased region" description="Low complexity" evidence="1">
    <location>
        <begin position="947"/>
        <end position="985"/>
    </location>
</feature>
<proteinExistence type="predicted"/>
<keyword evidence="2" id="KW-1133">Transmembrane helix</keyword>
<feature type="compositionally biased region" description="Polar residues" evidence="1">
    <location>
        <begin position="1509"/>
        <end position="1523"/>
    </location>
</feature>
<feature type="region of interest" description="Disordered" evidence="1">
    <location>
        <begin position="861"/>
        <end position="1272"/>
    </location>
</feature>
<dbReference type="PANTHER" id="PTHR48125">
    <property type="entry name" value="LP07818P1"/>
    <property type="match status" value="1"/>
</dbReference>
<feature type="region of interest" description="Disordered" evidence="1">
    <location>
        <begin position="491"/>
        <end position="518"/>
    </location>
</feature>
<name>A0A8H6ZH23_PLEOS</name>
<feature type="compositionally biased region" description="Low complexity" evidence="1">
    <location>
        <begin position="1232"/>
        <end position="1266"/>
    </location>
</feature>
<feature type="compositionally biased region" description="Low complexity" evidence="1">
    <location>
        <begin position="149"/>
        <end position="162"/>
    </location>
</feature>
<organism evidence="3 4">
    <name type="scientific">Pleurotus ostreatus</name>
    <name type="common">Oyster mushroom</name>
    <name type="synonym">White-rot fungus</name>
    <dbReference type="NCBI Taxonomy" id="5322"/>
    <lineage>
        <taxon>Eukaryota</taxon>
        <taxon>Fungi</taxon>
        <taxon>Dikarya</taxon>
        <taxon>Basidiomycota</taxon>
        <taxon>Agaricomycotina</taxon>
        <taxon>Agaricomycetes</taxon>
        <taxon>Agaricomycetidae</taxon>
        <taxon>Agaricales</taxon>
        <taxon>Pleurotineae</taxon>
        <taxon>Pleurotaceae</taxon>
        <taxon>Pleurotus</taxon>
    </lineage>
</organism>
<evidence type="ECO:0000256" key="2">
    <source>
        <dbReference type="SAM" id="Phobius"/>
    </source>
</evidence>
<feature type="compositionally biased region" description="Basic residues" evidence="1">
    <location>
        <begin position="887"/>
        <end position="896"/>
    </location>
</feature>
<comment type="caution">
    <text evidence="3">The sequence shown here is derived from an EMBL/GenBank/DDBJ whole genome shotgun (WGS) entry which is preliminary data.</text>
</comment>
<feature type="region of interest" description="Disordered" evidence="1">
    <location>
        <begin position="1"/>
        <end position="261"/>
    </location>
</feature>
<feature type="compositionally biased region" description="Polar residues" evidence="1">
    <location>
        <begin position="1429"/>
        <end position="1440"/>
    </location>
</feature>
<feature type="region of interest" description="Disordered" evidence="1">
    <location>
        <begin position="1505"/>
        <end position="1546"/>
    </location>
</feature>
<feature type="compositionally biased region" description="Low complexity" evidence="1">
    <location>
        <begin position="67"/>
        <end position="99"/>
    </location>
</feature>
<feature type="compositionally biased region" description="Basic and acidic residues" evidence="1">
    <location>
        <begin position="1166"/>
        <end position="1183"/>
    </location>
</feature>
<dbReference type="Proteomes" id="UP000623687">
    <property type="component" value="Unassembled WGS sequence"/>
</dbReference>
<dbReference type="EMBL" id="JACETU010000011">
    <property type="protein sequence ID" value="KAF7416357.1"/>
    <property type="molecule type" value="Genomic_DNA"/>
</dbReference>
<feature type="compositionally biased region" description="Low complexity" evidence="1">
    <location>
        <begin position="491"/>
        <end position="508"/>
    </location>
</feature>
<feature type="compositionally biased region" description="Polar residues" evidence="1">
    <location>
        <begin position="100"/>
        <end position="112"/>
    </location>
</feature>
<feature type="compositionally biased region" description="Basic and acidic residues" evidence="1">
    <location>
        <begin position="1454"/>
        <end position="1464"/>
    </location>
</feature>
<evidence type="ECO:0000256" key="1">
    <source>
        <dbReference type="SAM" id="MobiDB-lite"/>
    </source>
</evidence>
<feature type="compositionally biased region" description="Basic residues" evidence="1">
    <location>
        <begin position="1002"/>
        <end position="1011"/>
    </location>
</feature>
<feature type="compositionally biased region" description="Low complexity" evidence="1">
    <location>
        <begin position="203"/>
        <end position="215"/>
    </location>
</feature>
<feature type="compositionally biased region" description="Low complexity" evidence="1">
    <location>
        <begin position="1353"/>
        <end position="1367"/>
    </location>
</feature>
<feature type="compositionally biased region" description="Polar residues" evidence="1">
    <location>
        <begin position="1015"/>
        <end position="1039"/>
    </location>
</feature>
<evidence type="ECO:0000313" key="4">
    <source>
        <dbReference type="Proteomes" id="UP000623687"/>
    </source>
</evidence>
<gene>
    <name evidence="3" type="ORF">PC9H_002622</name>
</gene>
<dbReference type="OrthoDB" id="2575061at2759"/>
<feature type="compositionally biased region" description="Low complexity" evidence="1">
    <location>
        <begin position="28"/>
        <end position="58"/>
    </location>
</feature>
<protein>
    <recommendedName>
        <fullName evidence="5">Proteophosphoglycan ppg4</fullName>
    </recommendedName>
</protein>
<dbReference type="VEuPathDB" id="FungiDB:PC9H_002622"/>
<evidence type="ECO:0008006" key="5">
    <source>
        <dbReference type="Google" id="ProtNLM"/>
    </source>
</evidence>
<feature type="transmembrane region" description="Helical" evidence="2">
    <location>
        <begin position="620"/>
        <end position="638"/>
    </location>
</feature>
<keyword evidence="4" id="KW-1185">Reference proteome</keyword>
<reference evidence="3" key="1">
    <citation type="submission" date="2019-07" db="EMBL/GenBank/DDBJ databases">
        <authorList>
            <person name="Palmer J.M."/>
        </authorList>
    </citation>
    <scope>NUCLEOTIDE SEQUENCE</scope>
    <source>
        <strain evidence="3">PC9</strain>
    </source>
</reference>
<feature type="transmembrane region" description="Helical" evidence="2">
    <location>
        <begin position="367"/>
        <end position="386"/>
    </location>
</feature>
<sequence>MARRQRSQQPHSATFDFPDVPPVPPIPLEILSMVPSSGSSNSTGSNSKSKSGSPTSPSRRGEQARASTSPVSPTSPMSQPQPSSSPVSPTSPQSGPSPSNLNTSHSTGSGNNDVLAREDSARAHARTPSSDYYPSWLPRRPLAPPPPASTTTTLALRRTPLPFQDSEDGEVGPYGEVTDAEMEGGAHRDDEGDIEEVGRTNGEGEPSSSPSETESAFVRNLSGRRPTPRSVRIVSLPHSPAGASPRNPSALQPSPIIPRGAPVIPAESAHRLPFHKRVWSRATGAFSHRRQTSRPGLPTEFSPPLPAIPSAPVTPSKPRPASVPTSPRHAPPQPLSRPPTRTGITPTFTHPALDLKLLRSPSLWFKLFYRLWPFLVLAHVPIQIWLDYTAIWVLISVSRHPSEPISGISTNSSRSWSLATAAYLFCSVVWLFGIVMMYEGIYCFVRRWRIKRPLVLPIYLSSPAFNYAVMTSYSTFCFLMQIRWGTIAPAASPQPASPSRSAQSTSSRHPNDPSDPTTIVPEKELVAVSALPSSSEYGGWKQFIAESCWFYSQNLPTVSMLVPRAGLVLALLFTFSSVQSVTMGTASDPATPRDPTYFRVQDGSLTAYARGVLMANGIWAAWRILLVLLSWIGLWFLSGHLCGGICGPRYRWEEEEYGYGSEKTFLDEKSAYPYSFHLETPTGLSPYAQTGHASPYARRSYPMPQTPTGHMNMNVPSSPVVPSRISAARDAYAFHDDGFDSAARKRQERGPGLPWKWRELTKLRVAETWDFCFVAVAPLAKQRGVIGKERQRADVERGVESGEGGFDGIERVLAAVGFPSSPAPARRGVLRDDLFITPEVEQDQGVSGQVVLVGLEVEDTDKGRRSAKGSAVEEAEKTTSTSQGSSSRKKKGRGKRRELQVSPYPFAGAGAHISSEDEPVPFPPSPGLSHSTTEEDDEVKSSEVDDPSSPSSSSRVVSSSSDARTSSSARRQTLSSERASESMSSLGQPVNSRYPFQFRSPHPPRHATAHHSHSESQSTGPSSNARSGRSYMSASTGNRESTDSSRPRYSLSDASASASVSLASPLGSPTGAAAGRRNRQSLGTESAMSGSGVIPMPPRHPRGRGGRGRSGSIPSNLGEAQVLSYYSSALGSPVSPDMENPPPSPTHSLSSPGDDEEKDPQGAADLSKEDIHEVEDEGAHGAESEDVVGLLGQPTAGGLSPKSSFTALRHRGSSTLSLTAQLQQHRSRRSGSRSATNSISGQSSSGSSPRSRAGSSSRSRAGSMISVHVRSRTQSLLHGLGAASHSSLELVHATFGGRSRANSSMARLEEDAGGESDDIQSGRPSMTRERGWAERAQREDAQTHSRSGSGNISDAVMSSVSGSTSAGTSGGENYTFGHPLRTQWHDPEHPESPAGHGQPSPIPESPRAESPTTSAGALNVPHQVEARSSHTSLMTATSPPSLDEGTVSYLTPRQHSEEPDDHPRSRNLSMSLPIPIPGRRVAEHEQIPGSVDMISTADQSFVTAPATITGHTTDSGEARTVSSWGGGGAAGHGPRDLSQPGAWGPA</sequence>
<feature type="compositionally biased region" description="Low complexity" evidence="1">
    <location>
        <begin position="1050"/>
        <end position="1068"/>
    </location>
</feature>
<keyword evidence="2" id="KW-0472">Membrane</keyword>
<feature type="region of interest" description="Disordered" evidence="1">
    <location>
        <begin position="285"/>
        <end position="343"/>
    </location>
</feature>
<dbReference type="GeneID" id="59372463"/>
<feature type="region of interest" description="Disordered" evidence="1">
    <location>
        <begin position="1297"/>
        <end position="1475"/>
    </location>
</feature>
<feature type="compositionally biased region" description="Polar residues" evidence="1">
    <location>
        <begin position="1213"/>
        <end position="1224"/>
    </location>
</feature>
<evidence type="ECO:0000313" key="3">
    <source>
        <dbReference type="EMBL" id="KAF7416357.1"/>
    </source>
</evidence>
<feature type="compositionally biased region" description="Basic and acidic residues" evidence="1">
    <location>
        <begin position="1326"/>
        <end position="1343"/>
    </location>
</feature>
<dbReference type="RefSeq" id="XP_036625904.1">
    <property type="nucleotide sequence ID" value="XM_036772258.1"/>
</dbReference>
<feature type="compositionally biased region" description="Polar residues" evidence="1">
    <location>
        <begin position="1080"/>
        <end position="1089"/>
    </location>
</feature>
<dbReference type="PANTHER" id="PTHR48125:SF10">
    <property type="entry name" value="OS12G0136300 PROTEIN"/>
    <property type="match status" value="1"/>
</dbReference>